<evidence type="ECO:0000313" key="1">
    <source>
        <dbReference type="EMBL" id="CDC49165.1"/>
    </source>
</evidence>
<dbReference type="AlphaFoldDB" id="R6RN91"/>
<sequence length="220" mass="25685">MNYEKAEKRLSDMKEKDILNDNDYEFLAEIAKSDDMCLKCDAADLLINHKTGQAVEILKTLSNDNDATVRASAYDNMWVYEKQDFDEILRKAVSCESDGIARSYAIFSLYDLYLQNDCDTTELIDFMHNLYKTEKDRRCKLQYLRNFYISGETDKLSEIIGYLEDKDYRMRITVVNTISEMLNKENKEVLLSVVKKRLKAEKSRAVKASLEKFVSDAEYM</sequence>
<accession>R6RN91</accession>
<comment type="caution">
    <text evidence="1">The sequence shown here is derived from an EMBL/GenBank/DDBJ whole genome shotgun (WGS) entry which is preliminary data.</text>
</comment>
<gene>
    <name evidence="1" type="ORF">BN788_00793</name>
</gene>
<name>R6RN91_9FIRM</name>
<evidence type="ECO:0008006" key="3">
    <source>
        <dbReference type="Google" id="ProtNLM"/>
    </source>
</evidence>
<evidence type="ECO:0000313" key="2">
    <source>
        <dbReference type="Proteomes" id="UP000018142"/>
    </source>
</evidence>
<dbReference type="Gene3D" id="1.25.10.10">
    <property type="entry name" value="Leucine-rich Repeat Variant"/>
    <property type="match status" value="1"/>
</dbReference>
<proteinExistence type="predicted"/>
<organism evidence="1 2">
    <name type="scientific">[Eubacterium] siraeum CAG:80</name>
    <dbReference type="NCBI Taxonomy" id="1263080"/>
    <lineage>
        <taxon>Bacteria</taxon>
        <taxon>Bacillati</taxon>
        <taxon>Bacillota</taxon>
        <taxon>Clostridia</taxon>
        <taxon>Eubacteriales</taxon>
        <taxon>Oscillospiraceae</taxon>
        <taxon>Oscillospiraceae incertae sedis</taxon>
    </lineage>
</organism>
<dbReference type="EMBL" id="CBFJ010000205">
    <property type="protein sequence ID" value="CDC49165.1"/>
    <property type="molecule type" value="Genomic_DNA"/>
</dbReference>
<dbReference type="InterPro" id="IPR016024">
    <property type="entry name" value="ARM-type_fold"/>
</dbReference>
<dbReference type="SUPFAM" id="SSF48371">
    <property type="entry name" value="ARM repeat"/>
    <property type="match status" value="1"/>
</dbReference>
<dbReference type="Proteomes" id="UP000018142">
    <property type="component" value="Unassembled WGS sequence"/>
</dbReference>
<protein>
    <recommendedName>
        <fullName evidence="3">HEAT repeat domain-containing protein</fullName>
    </recommendedName>
</protein>
<dbReference type="InterPro" id="IPR011989">
    <property type="entry name" value="ARM-like"/>
</dbReference>
<reference evidence="1" key="1">
    <citation type="submission" date="2012-11" db="EMBL/GenBank/DDBJ databases">
        <title>Dependencies among metagenomic species, viruses, plasmids and units of genetic variation.</title>
        <authorList>
            <person name="Nielsen H.B."/>
            <person name="Almeida M."/>
            <person name="Juncker A.S."/>
            <person name="Rasmussen S."/>
            <person name="Li J."/>
            <person name="Sunagawa S."/>
            <person name="Plichta D."/>
            <person name="Gautier L."/>
            <person name="Le Chatelier E."/>
            <person name="Peletier E."/>
            <person name="Bonde I."/>
            <person name="Nielsen T."/>
            <person name="Manichanh C."/>
            <person name="Arumugam M."/>
            <person name="Batto J."/>
            <person name="Santos M.B.Q.D."/>
            <person name="Blom N."/>
            <person name="Borruel N."/>
            <person name="Burgdorf K.S."/>
            <person name="Boumezbeur F."/>
            <person name="Casellas F."/>
            <person name="Dore J."/>
            <person name="Guarner F."/>
            <person name="Hansen T."/>
            <person name="Hildebrand F."/>
            <person name="Kaas R.S."/>
            <person name="Kennedy S."/>
            <person name="Kristiansen K."/>
            <person name="Kultima J.R."/>
            <person name="Leonard P."/>
            <person name="Levenez F."/>
            <person name="Lund O."/>
            <person name="Moumen B."/>
            <person name="Le Paslier D."/>
            <person name="Pons N."/>
            <person name="Pedersen O."/>
            <person name="Prifti E."/>
            <person name="Qin J."/>
            <person name="Raes J."/>
            <person name="Tap J."/>
            <person name="Tims S."/>
            <person name="Ussery D.W."/>
            <person name="Yamada T."/>
            <person name="MetaHit consortium"/>
            <person name="Renault P."/>
            <person name="Sicheritz-Ponten T."/>
            <person name="Bork P."/>
            <person name="Wang J."/>
            <person name="Brunak S."/>
            <person name="Ehrlich S.D."/>
        </authorList>
    </citation>
    <scope>NUCLEOTIDE SEQUENCE [LARGE SCALE GENOMIC DNA]</scope>
</reference>